<proteinExistence type="predicted"/>
<organism evidence="1 2">
    <name type="scientific">Nocardia callitridis</name>
    <dbReference type="NCBI Taxonomy" id="648753"/>
    <lineage>
        <taxon>Bacteria</taxon>
        <taxon>Bacillati</taxon>
        <taxon>Actinomycetota</taxon>
        <taxon>Actinomycetes</taxon>
        <taxon>Mycobacteriales</taxon>
        <taxon>Nocardiaceae</taxon>
        <taxon>Nocardia</taxon>
    </lineage>
</organism>
<dbReference type="EMBL" id="BAABJM010000008">
    <property type="protein sequence ID" value="GAA5067214.1"/>
    <property type="molecule type" value="Genomic_DNA"/>
</dbReference>
<dbReference type="Proteomes" id="UP001500603">
    <property type="component" value="Unassembled WGS sequence"/>
</dbReference>
<accession>A0ABP9KWT9</accession>
<dbReference type="RefSeq" id="WP_345499248.1">
    <property type="nucleotide sequence ID" value="NZ_BAABJM010000008.1"/>
</dbReference>
<comment type="caution">
    <text evidence="1">The sequence shown here is derived from an EMBL/GenBank/DDBJ whole genome shotgun (WGS) entry which is preliminary data.</text>
</comment>
<evidence type="ECO:0000313" key="1">
    <source>
        <dbReference type="EMBL" id="GAA5067214.1"/>
    </source>
</evidence>
<gene>
    <name evidence="1" type="ORF">GCM10023318_56110</name>
</gene>
<sequence length="153" mass="17338">MTQADSGATLDFSEDEISEFEARSIALSSGDRRSALQLADSWAVHVDKIDRDRALSWTDRTVWNEYDFSAAIIIRDYLSDAMRNLVSPLSGKVLEYVANPDERYRAITVGDSGMRMAAVSRVEVSGRGWWWYRVPDSGPVLEDLARWDRFDPA</sequence>
<keyword evidence="2" id="KW-1185">Reference proteome</keyword>
<reference evidence="2" key="1">
    <citation type="journal article" date="2019" name="Int. J. Syst. Evol. Microbiol.">
        <title>The Global Catalogue of Microorganisms (GCM) 10K type strain sequencing project: providing services to taxonomists for standard genome sequencing and annotation.</title>
        <authorList>
            <consortium name="The Broad Institute Genomics Platform"/>
            <consortium name="The Broad Institute Genome Sequencing Center for Infectious Disease"/>
            <person name="Wu L."/>
            <person name="Ma J."/>
        </authorList>
    </citation>
    <scope>NUCLEOTIDE SEQUENCE [LARGE SCALE GENOMIC DNA]</scope>
    <source>
        <strain evidence="2">JCM 18298</strain>
    </source>
</reference>
<evidence type="ECO:0008006" key="3">
    <source>
        <dbReference type="Google" id="ProtNLM"/>
    </source>
</evidence>
<protein>
    <recommendedName>
        <fullName evidence="3">SnoaL-like domain-containing protein</fullName>
    </recommendedName>
</protein>
<name>A0ABP9KWT9_9NOCA</name>
<evidence type="ECO:0000313" key="2">
    <source>
        <dbReference type="Proteomes" id="UP001500603"/>
    </source>
</evidence>